<dbReference type="CDD" id="cd00882">
    <property type="entry name" value="Ras_like_GTPase"/>
    <property type="match status" value="1"/>
</dbReference>
<evidence type="ECO:0000313" key="4">
    <source>
        <dbReference type="EMBL" id="GAT96533.1"/>
    </source>
</evidence>
<protein>
    <submittedName>
        <fullName evidence="4">Uncharacterized protein</fullName>
    </submittedName>
</protein>
<comment type="caution">
    <text evidence="4">The sequence shown here is derived from an EMBL/GenBank/DDBJ whole genome shotgun (WGS) entry which is preliminary data.</text>
</comment>
<dbReference type="PANTHER" id="PTHR47977">
    <property type="entry name" value="RAS-RELATED PROTEIN RAB"/>
    <property type="match status" value="1"/>
</dbReference>
<dbReference type="VEuPathDB" id="AmoebaDB:EHI8A_054430"/>
<dbReference type="InterPro" id="IPR050227">
    <property type="entry name" value="Rab"/>
</dbReference>
<accession>A0A5K1U8Q5</accession>
<dbReference type="VEuPathDB" id="AmoebaDB:EHI5A_065220"/>
<evidence type="ECO:0000313" key="5">
    <source>
        <dbReference type="Proteomes" id="UP000078387"/>
    </source>
</evidence>
<dbReference type="Pfam" id="PF00071">
    <property type="entry name" value="Ras"/>
    <property type="match status" value="1"/>
</dbReference>
<gene>
    <name evidence="4" type="ORF">CL6EHI_178000</name>
</gene>
<dbReference type="SUPFAM" id="SSF52540">
    <property type="entry name" value="P-loop containing nucleoside triphosphate hydrolases"/>
    <property type="match status" value="1"/>
</dbReference>
<organism evidence="4 5">
    <name type="scientific">Entamoeba histolytica</name>
    <dbReference type="NCBI Taxonomy" id="5759"/>
    <lineage>
        <taxon>Eukaryota</taxon>
        <taxon>Amoebozoa</taxon>
        <taxon>Evosea</taxon>
        <taxon>Archamoebae</taxon>
        <taxon>Mastigamoebida</taxon>
        <taxon>Entamoebidae</taxon>
        <taxon>Entamoeba</taxon>
    </lineage>
</organism>
<dbReference type="OMA" id="MEYKVCL"/>
<evidence type="ECO:0000256" key="2">
    <source>
        <dbReference type="ARBA" id="ARBA00023134"/>
    </source>
</evidence>
<dbReference type="GO" id="GO:0003924">
    <property type="term" value="F:GTPase activity"/>
    <property type="evidence" value="ECO:0007669"/>
    <property type="project" value="InterPro"/>
</dbReference>
<dbReference type="EMBL" id="BDEQ01000001">
    <property type="protein sequence ID" value="GAT96533.1"/>
    <property type="molecule type" value="Genomic_DNA"/>
</dbReference>
<dbReference type="Gene3D" id="3.40.50.300">
    <property type="entry name" value="P-loop containing nucleotide triphosphate hydrolases"/>
    <property type="match status" value="1"/>
</dbReference>
<dbReference type="VEuPathDB" id="AmoebaDB:KM1_103310"/>
<proteinExistence type="predicted"/>
<dbReference type="AlphaFoldDB" id="A0A5K1U8Q5"/>
<evidence type="ECO:0000256" key="1">
    <source>
        <dbReference type="ARBA" id="ARBA00022741"/>
    </source>
</evidence>
<reference evidence="4 5" key="1">
    <citation type="submission" date="2016-05" db="EMBL/GenBank/DDBJ databases">
        <title>First whole genome sequencing of Entamoeba histolytica HM1:IMSS-clone-6.</title>
        <authorList>
            <person name="Mukherjee Avik.K."/>
            <person name="Izumyama S."/>
            <person name="Nakada-Tsukui K."/>
            <person name="Nozaki T."/>
        </authorList>
    </citation>
    <scope>NUCLEOTIDE SEQUENCE [LARGE SCALE GENOMIC DNA]</scope>
    <source>
        <strain evidence="4 5">HM1:IMSS clone 6</strain>
    </source>
</reference>
<keyword evidence="1" id="KW-0547">Nucleotide-binding</keyword>
<dbReference type="FunFam" id="3.40.50.300:FF:003321">
    <property type="entry name" value="Uncharacterized protein"/>
    <property type="match status" value="1"/>
</dbReference>
<keyword evidence="3" id="KW-0449">Lipoprotein</keyword>
<dbReference type="Proteomes" id="UP000078387">
    <property type="component" value="Unassembled WGS sequence"/>
</dbReference>
<dbReference type="InterPro" id="IPR027417">
    <property type="entry name" value="P-loop_NTPase"/>
</dbReference>
<keyword evidence="2" id="KW-0342">GTP-binding</keyword>
<dbReference type="VEuPathDB" id="AmoebaDB:EHI_178000"/>
<dbReference type="GO" id="GO:0005525">
    <property type="term" value="F:GTP binding"/>
    <property type="evidence" value="ECO:0007669"/>
    <property type="project" value="UniProtKB-KW"/>
</dbReference>
<evidence type="ECO:0000256" key="3">
    <source>
        <dbReference type="ARBA" id="ARBA00023288"/>
    </source>
</evidence>
<dbReference type="InterPro" id="IPR001806">
    <property type="entry name" value="Small_GTPase"/>
</dbReference>
<sequence length="197" mass="22496">MEYKVCFFGFEHSGVRSFIHRLISGNFSGNPVIFKEEYQSIEYKISKKVVKIKIWDNLTLEQKHKSINESFVKDSSAIIIVCDILQPNIAVKFKSLVTKVLLFKPNCKILIAFTKSDLLNSGIDIEIAELILEKKLDMVSVSSKTGDGISKVEEFIISQTQEGLNKKDISKKFSSSIKTRFTKEKNGFSRIRQLCKF</sequence>
<dbReference type="VEuPathDB" id="AmoebaDB:EHI7A_053210"/>
<name>A0A5K1U8Q5_ENTHI</name>